<accession>A0ACB9GCD9</accession>
<dbReference type="EMBL" id="CM042010">
    <property type="protein sequence ID" value="KAI3780671.1"/>
    <property type="molecule type" value="Genomic_DNA"/>
</dbReference>
<comment type="caution">
    <text evidence="1">The sequence shown here is derived from an EMBL/GenBank/DDBJ whole genome shotgun (WGS) entry which is preliminary data.</text>
</comment>
<gene>
    <name evidence="1" type="ORF">L2E82_10657</name>
</gene>
<proteinExistence type="predicted"/>
<protein>
    <submittedName>
        <fullName evidence="1">Uncharacterized protein</fullName>
    </submittedName>
</protein>
<sequence>MFVLLHSLEYLLPPRAALEGSTPPFSIIISVDVAVMATRVGASDEYGIWSTDRCGEERRRIITRARSEDCLSILSPERSDIVLAIHEDGKPKGPWVTLKEGCGYSLRFSFQVSHNIVSGLMYTNNV</sequence>
<organism evidence="1 2">
    <name type="scientific">Cichorium intybus</name>
    <name type="common">Chicory</name>
    <dbReference type="NCBI Taxonomy" id="13427"/>
    <lineage>
        <taxon>Eukaryota</taxon>
        <taxon>Viridiplantae</taxon>
        <taxon>Streptophyta</taxon>
        <taxon>Embryophyta</taxon>
        <taxon>Tracheophyta</taxon>
        <taxon>Spermatophyta</taxon>
        <taxon>Magnoliopsida</taxon>
        <taxon>eudicotyledons</taxon>
        <taxon>Gunneridae</taxon>
        <taxon>Pentapetalae</taxon>
        <taxon>asterids</taxon>
        <taxon>campanulids</taxon>
        <taxon>Asterales</taxon>
        <taxon>Asteraceae</taxon>
        <taxon>Cichorioideae</taxon>
        <taxon>Cichorieae</taxon>
        <taxon>Cichoriinae</taxon>
        <taxon>Cichorium</taxon>
    </lineage>
</organism>
<reference evidence="2" key="1">
    <citation type="journal article" date="2022" name="Mol. Ecol. Resour.">
        <title>The genomes of chicory, endive, great burdock and yacon provide insights into Asteraceae palaeo-polyploidization history and plant inulin production.</title>
        <authorList>
            <person name="Fan W."/>
            <person name="Wang S."/>
            <person name="Wang H."/>
            <person name="Wang A."/>
            <person name="Jiang F."/>
            <person name="Liu H."/>
            <person name="Zhao H."/>
            <person name="Xu D."/>
            <person name="Zhang Y."/>
        </authorList>
    </citation>
    <scope>NUCLEOTIDE SEQUENCE [LARGE SCALE GENOMIC DNA]</scope>
    <source>
        <strain evidence="2">cv. Punajuju</strain>
    </source>
</reference>
<name>A0ACB9GCD9_CICIN</name>
<dbReference type="Proteomes" id="UP001055811">
    <property type="component" value="Linkage Group LG02"/>
</dbReference>
<keyword evidence="2" id="KW-1185">Reference proteome</keyword>
<reference evidence="1 2" key="2">
    <citation type="journal article" date="2022" name="Mol. Ecol. Resour.">
        <title>The genomes of chicory, endive, great burdock and yacon provide insights into Asteraceae paleo-polyploidization history and plant inulin production.</title>
        <authorList>
            <person name="Fan W."/>
            <person name="Wang S."/>
            <person name="Wang H."/>
            <person name="Wang A."/>
            <person name="Jiang F."/>
            <person name="Liu H."/>
            <person name="Zhao H."/>
            <person name="Xu D."/>
            <person name="Zhang Y."/>
        </authorList>
    </citation>
    <scope>NUCLEOTIDE SEQUENCE [LARGE SCALE GENOMIC DNA]</scope>
    <source>
        <strain evidence="2">cv. Punajuju</strain>
        <tissue evidence="1">Leaves</tissue>
    </source>
</reference>
<evidence type="ECO:0000313" key="1">
    <source>
        <dbReference type="EMBL" id="KAI3780671.1"/>
    </source>
</evidence>
<evidence type="ECO:0000313" key="2">
    <source>
        <dbReference type="Proteomes" id="UP001055811"/>
    </source>
</evidence>